<evidence type="ECO:0000256" key="4">
    <source>
        <dbReference type="ARBA" id="ARBA00022801"/>
    </source>
</evidence>
<comment type="similarity">
    <text evidence="1">Belongs to the peptidase S1 family.</text>
</comment>
<evidence type="ECO:0000259" key="9">
    <source>
        <dbReference type="Pfam" id="PF02983"/>
    </source>
</evidence>
<dbReference type="InterPro" id="IPR043504">
    <property type="entry name" value="Peptidase_S1_PA_chymotrypsin"/>
</dbReference>
<dbReference type="Gene3D" id="2.40.10.10">
    <property type="entry name" value="Trypsin-like serine proteases"/>
    <property type="match status" value="2"/>
</dbReference>
<dbReference type="PRINTS" id="PR00861">
    <property type="entry name" value="ALYTICPTASE"/>
</dbReference>
<feature type="domain" description="Peptidase S1A alpha-lytic prodomain" evidence="9">
    <location>
        <begin position="117"/>
        <end position="172"/>
    </location>
</feature>
<evidence type="ECO:0000259" key="8">
    <source>
        <dbReference type="Pfam" id="PF00089"/>
    </source>
</evidence>
<name>A0ABW2NXM9_9ACTN</name>
<evidence type="ECO:0000256" key="6">
    <source>
        <dbReference type="ARBA" id="ARBA00023145"/>
    </source>
</evidence>
<dbReference type="Gene3D" id="3.30.300.50">
    <property type="match status" value="2"/>
</dbReference>
<protein>
    <submittedName>
        <fullName evidence="10">S1 family peptidase</fullName>
    </submittedName>
</protein>
<evidence type="ECO:0000256" key="3">
    <source>
        <dbReference type="ARBA" id="ARBA00022729"/>
    </source>
</evidence>
<dbReference type="InterPro" id="IPR009003">
    <property type="entry name" value="Peptidase_S1_PA"/>
</dbReference>
<evidence type="ECO:0000313" key="10">
    <source>
        <dbReference type="EMBL" id="MFC7381333.1"/>
    </source>
</evidence>
<dbReference type="RefSeq" id="WP_380824245.1">
    <property type="nucleotide sequence ID" value="NZ_JBHTCG010000002.1"/>
</dbReference>
<dbReference type="CDD" id="cd21112">
    <property type="entry name" value="alphaLP-like"/>
    <property type="match status" value="1"/>
</dbReference>
<keyword evidence="11" id="KW-1185">Reference proteome</keyword>
<proteinExistence type="inferred from homology"/>
<keyword evidence="2" id="KW-0645">Protease</keyword>
<evidence type="ECO:0000256" key="1">
    <source>
        <dbReference type="ARBA" id="ARBA00007664"/>
    </source>
</evidence>
<dbReference type="Pfam" id="PF02983">
    <property type="entry name" value="Pro_Al_protease"/>
    <property type="match status" value="1"/>
</dbReference>
<dbReference type="InterPro" id="IPR004236">
    <property type="entry name" value="Pept_S1_alpha_lytic"/>
</dbReference>
<organism evidence="10 11">
    <name type="scientific">Sphaerisporangium rhizosphaerae</name>
    <dbReference type="NCBI Taxonomy" id="2269375"/>
    <lineage>
        <taxon>Bacteria</taxon>
        <taxon>Bacillati</taxon>
        <taxon>Actinomycetota</taxon>
        <taxon>Actinomycetes</taxon>
        <taxon>Streptosporangiales</taxon>
        <taxon>Streptosporangiaceae</taxon>
        <taxon>Sphaerisporangium</taxon>
    </lineage>
</organism>
<dbReference type="SUPFAM" id="SSF50494">
    <property type="entry name" value="Trypsin-like serine proteases"/>
    <property type="match status" value="1"/>
</dbReference>
<keyword evidence="3" id="KW-0732">Signal</keyword>
<keyword evidence="5" id="KW-0720">Serine protease</keyword>
<dbReference type="EMBL" id="JBHTCG010000002">
    <property type="protein sequence ID" value="MFC7381333.1"/>
    <property type="molecule type" value="Genomic_DNA"/>
</dbReference>
<evidence type="ECO:0000313" key="11">
    <source>
        <dbReference type="Proteomes" id="UP001596496"/>
    </source>
</evidence>
<accession>A0ABW2NXM9</accession>
<sequence length="491" mass="50636">MTVSALVVAATPAVAQPRTAGVAVTAVTAGAHRPLPGMIEALQRDLHLTAAQAEARMLNEIRLTPIAARLARGLGDRYGGSWLTGATAQTLMVATTSSADIPQILAAGARPQVVSGSLAQLNMIKDKLDAALPAHPATVGGVRFVDVRTNSVTVLSEEPGKTHDVIRSIGLDGSAVRVVASAERPRPLYDLMGGDAYYIGTTTRCSIGFPVVRGTQKGFVSAGHCGRAGQATFGFNRVAQGTFQASVFPVGDFSWVGVNGNWTPRPSVKDGSGGVVNVAGAREAIEGASVCRSGSTSGWHCGIIQQRDTSVTYSQGTVYELTRTSVCAEPGDSGGPFISIDQAQGVTSGAAGNCTSGGIGYFQPVNPILSAYGLSLVTTAGNPPPTTGACTGFPHTVTGSLTGGRYAYQPDDLYYNSAVSGVHSACLDGPEGADFDLHLQKWNGRSWVTVASAAGPNPDERIGYTGTAGYYRYRVDAASGSGSYSLAYRAP</sequence>
<evidence type="ECO:0000256" key="5">
    <source>
        <dbReference type="ARBA" id="ARBA00022825"/>
    </source>
</evidence>
<keyword evidence="6" id="KW-0865">Zymogen</keyword>
<keyword evidence="7" id="KW-1015">Disulfide bond</keyword>
<dbReference type="InterPro" id="IPR001254">
    <property type="entry name" value="Trypsin_dom"/>
</dbReference>
<dbReference type="Gene3D" id="2.60.120.380">
    <property type="match status" value="1"/>
</dbReference>
<evidence type="ECO:0000256" key="2">
    <source>
        <dbReference type="ARBA" id="ARBA00022670"/>
    </source>
</evidence>
<evidence type="ECO:0000256" key="7">
    <source>
        <dbReference type="ARBA" id="ARBA00023157"/>
    </source>
</evidence>
<comment type="caution">
    <text evidence="10">The sequence shown here is derived from an EMBL/GenBank/DDBJ whole genome shotgun (WGS) entry which is preliminary data.</text>
</comment>
<keyword evidence="4" id="KW-0378">Hydrolase</keyword>
<gene>
    <name evidence="10" type="ORF">ACFQSB_03875</name>
</gene>
<dbReference type="InterPro" id="IPR001316">
    <property type="entry name" value="Pept_S1A_streptogrisin"/>
</dbReference>
<dbReference type="Proteomes" id="UP001596496">
    <property type="component" value="Unassembled WGS sequence"/>
</dbReference>
<reference evidence="11" key="1">
    <citation type="journal article" date="2019" name="Int. J. Syst. Evol. Microbiol.">
        <title>The Global Catalogue of Microorganisms (GCM) 10K type strain sequencing project: providing services to taxonomists for standard genome sequencing and annotation.</title>
        <authorList>
            <consortium name="The Broad Institute Genomics Platform"/>
            <consortium name="The Broad Institute Genome Sequencing Center for Infectious Disease"/>
            <person name="Wu L."/>
            <person name="Ma J."/>
        </authorList>
    </citation>
    <scope>NUCLEOTIDE SEQUENCE [LARGE SCALE GENOMIC DNA]</scope>
    <source>
        <strain evidence="11">CECT 7649</strain>
    </source>
</reference>
<dbReference type="Pfam" id="PF00089">
    <property type="entry name" value="Trypsin"/>
    <property type="match status" value="1"/>
</dbReference>
<dbReference type="InterPro" id="IPR035070">
    <property type="entry name" value="Streptogrisin_prodomain"/>
</dbReference>
<feature type="domain" description="Peptidase S1" evidence="8">
    <location>
        <begin position="219"/>
        <end position="369"/>
    </location>
</feature>